<gene>
    <name evidence="1" type="ORF">S03H2_64233</name>
</gene>
<sequence length="41" mass="4680">MIKCKENLILTPHIGSQSIENQIVAATMIAEKMSKFLKKYQ</sequence>
<protein>
    <submittedName>
        <fullName evidence="1">Uncharacterized protein</fullName>
    </submittedName>
</protein>
<name>X1I4Q6_9ZZZZ</name>
<evidence type="ECO:0000313" key="1">
    <source>
        <dbReference type="EMBL" id="GAH77386.1"/>
    </source>
</evidence>
<organism evidence="1">
    <name type="scientific">marine sediment metagenome</name>
    <dbReference type="NCBI Taxonomy" id="412755"/>
    <lineage>
        <taxon>unclassified sequences</taxon>
        <taxon>metagenomes</taxon>
        <taxon>ecological metagenomes</taxon>
    </lineage>
</organism>
<accession>X1I4Q6</accession>
<proteinExistence type="predicted"/>
<comment type="caution">
    <text evidence="1">The sequence shown here is derived from an EMBL/GenBank/DDBJ whole genome shotgun (WGS) entry which is preliminary data.</text>
</comment>
<dbReference type="Gene3D" id="3.40.50.720">
    <property type="entry name" value="NAD(P)-binding Rossmann-like Domain"/>
    <property type="match status" value="2"/>
</dbReference>
<dbReference type="AlphaFoldDB" id="X1I4Q6"/>
<reference evidence="1" key="1">
    <citation type="journal article" date="2014" name="Front. Microbiol.">
        <title>High frequency of phylogenetically diverse reductive dehalogenase-homologous genes in deep subseafloor sedimentary metagenomes.</title>
        <authorList>
            <person name="Kawai M."/>
            <person name="Futagami T."/>
            <person name="Toyoda A."/>
            <person name="Takaki Y."/>
            <person name="Nishi S."/>
            <person name="Hori S."/>
            <person name="Arai W."/>
            <person name="Tsubouchi T."/>
            <person name="Morono Y."/>
            <person name="Uchiyama I."/>
            <person name="Ito T."/>
            <person name="Fujiyama A."/>
            <person name="Inagaki F."/>
            <person name="Takami H."/>
        </authorList>
    </citation>
    <scope>NUCLEOTIDE SEQUENCE</scope>
    <source>
        <strain evidence="1">Expedition CK06-06</strain>
    </source>
</reference>
<dbReference type="EMBL" id="BARU01041701">
    <property type="protein sequence ID" value="GAH77386.1"/>
    <property type="molecule type" value="Genomic_DNA"/>
</dbReference>